<dbReference type="SUPFAM" id="SSF52047">
    <property type="entry name" value="RNI-like"/>
    <property type="match status" value="1"/>
</dbReference>
<proteinExistence type="predicted"/>
<accession>A0A166TCZ8</accession>
<name>A0A166TCZ8_9AGAM</name>
<protein>
    <submittedName>
        <fullName evidence="1">Uncharacterized protein</fullName>
    </submittedName>
</protein>
<gene>
    <name evidence="1" type="ORF">FIBSPDRAFT_1038153</name>
</gene>
<reference evidence="1 2" key="1">
    <citation type="journal article" date="2016" name="Mol. Biol. Evol.">
        <title>Comparative Genomics of Early-Diverging Mushroom-Forming Fungi Provides Insights into the Origins of Lignocellulose Decay Capabilities.</title>
        <authorList>
            <person name="Nagy L.G."/>
            <person name="Riley R."/>
            <person name="Tritt A."/>
            <person name="Adam C."/>
            <person name="Daum C."/>
            <person name="Floudas D."/>
            <person name="Sun H."/>
            <person name="Yadav J.S."/>
            <person name="Pangilinan J."/>
            <person name="Larsson K.H."/>
            <person name="Matsuura K."/>
            <person name="Barry K."/>
            <person name="Labutti K."/>
            <person name="Kuo R."/>
            <person name="Ohm R.A."/>
            <person name="Bhattacharya S.S."/>
            <person name="Shirouzu T."/>
            <person name="Yoshinaga Y."/>
            <person name="Martin F.M."/>
            <person name="Grigoriev I.V."/>
            <person name="Hibbett D.S."/>
        </authorList>
    </citation>
    <scope>NUCLEOTIDE SEQUENCE [LARGE SCALE GENOMIC DNA]</scope>
    <source>
        <strain evidence="1 2">CBS 109695</strain>
    </source>
</reference>
<evidence type="ECO:0000313" key="1">
    <source>
        <dbReference type="EMBL" id="KZP30483.1"/>
    </source>
</evidence>
<organism evidence="1 2">
    <name type="scientific">Athelia psychrophila</name>
    <dbReference type="NCBI Taxonomy" id="1759441"/>
    <lineage>
        <taxon>Eukaryota</taxon>
        <taxon>Fungi</taxon>
        <taxon>Dikarya</taxon>
        <taxon>Basidiomycota</taxon>
        <taxon>Agaricomycotina</taxon>
        <taxon>Agaricomycetes</taxon>
        <taxon>Agaricomycetidae</taxon>
        <taxon>Atheliales</taxon>
        <taxon>Atheliaceae</taxon>
        <taxon>Athelia</taxon>
    </lineage>
</organism>
<evidence type="ECO:0000313" key="2">
    <source>
        <dbReference type="Proteomes" id="UP000076532"/>
    </source>
</evidence>
<dbReference type="EMBL" id="KV417493">
    <property type="protein sequence ID" value="KZP30483.1"/>
    <property type="molecule type" value="Genomic_DNA"/>
</dbReference>
<dbReference type="AlphaFoldDB" id="A0A166TCZ8"/>
<dbReference type="OrthoDB" id="3159295at2759"/>
<dbReference type="Proteomes" id="UP000076532">
    <property type="component" value="Unassembled WGS sequence"/>
</dbReference>
<sequence length="373" mass="42453">MPSFDNSHSLISIRRISRRASLAAKKLNRTVSLQRRSLTSNQALQSPRLPSEILDHIVELALEQSHIFSVVASFSLASSDLRQIAFRRFFRIVRVKTNIAWNDIYRVLESIHARTGCREVTPYLWVREMSTLAMSIKHLDPFQNLRSLSIDFNHEGLATQHTYAKLLLNLNTTNRLEMLNLTSLCRIDVPLIKIIAASFPLLRILHLSCTERLTPSCCWVCFEEAASILVHSPVPDMFATSGDLARAFALALKPLNKLTHVHLGIFLSHERMLAEHINHEMHIDEVQSYGPEGCETCQEDEGLYDLVRSNEREACIILARSLRMLKSAGWSSFFPVRWAGDAAICFDAGDQWRATTIHISRQNGRIKARSKPW</sequence>
<keyword evidence="2" id="KW-1185">Reference proteome</keyword>